<dbReference type="InterPro" id="IPR011011">
    <property type="entry name" value="Znf_FYVE_PHD"/>
</dbReference>
<sequence>MEKNEAIAKARQDLEKLYSGIPDDSVDLTFRYLAKNEQQHEIISSERKAEGNEHMMNSDKSESPITDPWRSVPANKGQAQRNAEIQMEHLGMASYPSNGREQRELYGIPHSNTCALCSSHVHIFRHRCLVCGRVYCKNCVEMGMGKMTEGRKCIECLGRRFSQRYIKRAGKSGCCFGYPSEVKQQELIWAEKGPIRSCDGKHNSSLVSSSRNPAILEAHSRPQGGNSRNFIVTRSPGFSSSPTGFTLQGK</sequence>
<proteinExistence type="predicted"/>
<dbReference type="PANTHER" id="PTHR36486">
    <property type="entry name" value="OS01G0977800 PROTEIN"/>
    <property type="match status" value="1"/>
</dbReference>
<feature type="compositionally biased region" description="Basic and acidic residues" evidence="3">
    <location>
        <begin position="47"/>
        <end position="62"/>
    </location>
</feature>
<evidence type="ECO:0000256" key="3">
    <source>
        <dbReference type="SAM" id="MobiDB-lite"/>
    </source>
</evidence>
<evidence type="ECO:0000256" key="1">
    <source>
        <dbReference type="ARBA" id="ARBA00022771"/>
    </source>
</evidence>
<organism evidence="4 5">
    <name type="scientific">Dendrobium catenatum</name>
    <dbReference type="NCBI Taxonomy" id="906689"/>
    <lineage>
        <taxon>Eukaryota</taxon>
        <taxon>Viridiplantae</taxon>
        <taxon>Streptophyta</taxon>
        <taxon>Embryophyta</taxon>
        <taxon>Tracheophyta</taxon>
        <taxon>Spermatophyta</taxon>
        <taxon>Magnoliopsida</taxon>
        <taxon>Liliopsida</taxon>
        <taxon>Asparagales</taxon>
        <taxon>Orchidaceae</taxon>
        <taxon>Epidendroideae</taxon>
        <taxon>Malaxideae</taxon>
        <taxon>Dendrobiinae</taxon>
        <taxon>Dendrobium</taxon>
    </lineage>
</organism>
<dbReference type="SUPFAM" id="SSF57903">
    <property type="entry name" value="FYVE/PHD zinc finger"/>
    <property type="match status" value="1"/>
</dbReference>
<keyword evidence="2" id="KW-0862">Zinc</keyword>
<evidence type="ECO:0000313" key="4">
    <source>
        <dbReference type="EMBL" id="PKU69383.1"/>
    </source>
</evidence>
<dbReference type="Proteomes" id="UP000233837">
    <property type="component" value="Unassembled WGS sequence"/>
</dbReference>
<dbReference type="PANTHER" id="PTHR36486:SF2">
    <property type="entry name" value="OS01G0977800 PROTEIN"/>
    <property type="match status" value="1"/>
</dbReference>
<keyword evidence="5" id="KW-1185">Reference proteome</keyword>
<protein>
    <submittedName>
        <fullName evidence="4">Uncharacterized protein</fullName>
    </submittedName>
</protein>
<evidence type="ECO:0000313" key="5">
    <source>
        <dbReference type="Proteomes" id="UP000233837"/>
    </source>
</evidence>
<accession>A0A2I0W136</accession>
<name>A0A2I0W136_9ASPA</name>
<reference evidence="4 5" key="2">
    <citation type="journal article" date="2017" name="Nature">
        <title>The Apostasia genome and the evolution of orchids.</title>
        <authorList>
            <person name="Zhang G.Q."/>
            <person name="Liu K.W."/>
            <person name="Li Z."/>
            <person name="Lohaus R."/>
            <person name="Hsiao Y.Y."/>
            <person name="Niu S.C."/>
            <person name="Wang J.Y."/>
            <person name="Lin Y.C."/>
            <person name="Xu Q."/>
            <person name="Chen L.J."/>
            <person name="Yoshida K."/>
            <person name="Fujiwara S."/>
            <person name="Wang Z.W."/>
            <person name="Zhang Y.Q."/>
            <person name="Mitsuda N."/>
            <person name="Wang M."/>
            <person name="Liu G.H."/>
            <person name="Pecoraro L."/>
            <person name="Huang H.X."/>
            <person name="Xiao X.J."/>
            <person name="Lin M."/>
            <person name="Wu X.Y."/>
            <person name="Wu W.L."/>
            <person name="Chen Y.Y."/>
            <person name="Chang S.B."/>
            <person name="Sakamoto S."/>
            <person name="Ohme-Takagi M."/>
            <person name="Yagi M."/>
            <person name="Zeng S.J."/>
            <person name="Shen C.Y."/>
            <person name="Yeh C.M."/>
            <person name="Luo Y.B."/>
            <person name="Tsai W.C."/>
            <person name="Van de Peer Y."/>
            <person name="Liu Z.J."/>
        </authorList>
    </citation>
    <scope>NUCLEOTIDE SEQUENCE [LARGE SCALE GENOMIC DNA]</scope>
    <source>
        <tissue evidence="4">The whole plant</tissue>
    </source>
</reference>
<evidence type="ECO:0000256" key="2">
    <source>
        <dbReference type="ARBA" id="ARBA00022833"/>
    </source>
</evidence>
<dbReference type="GO" id="GO:0008270">
    <property type="term" value="F:zinc ion binding"/>
    <property type="evidence" value="ECO:0007669"/>
    <property type="project" value="UniProtKB-KW"/>
</dbReference>
<feature type="region of interest" description="Disordered" evidence="3">
    <location>
        <begin position="47"/>
        <end position="74"/>
    </location>
</feature>
<dbReference type="STRING" id="906689.A0A2I0W136"/>
<dbReference type="EMBL" id="KZ503041">
    <property type="protein sequence ID" value="PKU69383.1"/>
    <property type="molecule type" value="Genomic_DNA"/>
</dbReference>
<dbReference type="AlphaFoldDB" id="A0A2I0W136"/>
<dbReference type="InterPro" id="IPR053057">
    <property type="entry name" value="XLG_GTP-binding"/>
</dbReference>
<gene>
    <name evidence="4" type="ORF">MA16_Dca002653</name>
</gene>
<keyword evidence="1" id="KW-0479">Metal-binding</keyword>
<keyword evidence="1" id="KW-0863">Zinc-finger</keyword>
<reference evidence="4 5" key="1">
    <citation type="journal article" date="2016" name="Sci. Rep.">
        <title>The Dendrobium catenatum Lindl. genome sequence provides insights into polysaccharide synthase, floral development and adaptive evolution.</title>
        <authorList>
            <person name="Zhang G.Q."/>
            <person name="Xu Q."/>
            <person name="Bian C."/>
            <person name="Tsai W.C."/>
            <person name="Yeh C.M."/>
            <person name="Liu K.W."/>
            <person name="Yoshida K."/>
            <person name="Zhang L.S."/>
            <person name="Chang S.B."/>
            <person name="Chen F."/>
            <person name="Shi Y."/>
            <person name="Su Y.Y."/>
            <person name="Zhang Y.Q."/>
            <person name="Chen L.J."/>
            <person name="Yin Y."/>
            <person name="Lin M."/>
            <person name="Huang H."/>
            <person name="Deng H."/>
            <person name="Wang Z.W."/>
            <person name="Zhu S.L."/>
            <person name="Zhao X."/>
            <person name="Deng C."/>
            <person name="Niu S.C."/>
            <person name="Huang J."/>
            <person name="Wang M."/>
            <person name="Liu G.H."/>
            <person name="Yang H.J."/>
            <person name="Xiao X.J."/>
            <person name="Hsiao Y.Y."/>
            <person name="Wu W.L."/>
            <person name="Chen Y.Y."/>
            <person name="Mitsuda N."/>
            <person name="Ohme-Takagi M."/>
            <person name="Luo Y.B."/>
            <person name="Van de Peer Y."/>
            <person name="Liu Z.J."/>
        </authorList>
    </citation>
    <scope>NUCLEOTIDE SEQUENCE [LARGE SCALE GENOMIC DNA]</scope>
    <source>
        <tissue evidence="4">The whole plant</tissue>
    </source>
</reference>